<dbReference type="EMBL" id="JAZGQO010000008">
    <property type="protein sequence ID" value="KAK6180456.1"/>
    <property type="molecule type" value="Genomic_DNA"/>
</dbReference>
<evidence type="ECO:0000313" key="8">
    <source>
        <dbReference type="EMBL" id="KAK6180456.1"/>
    </source>
</evidence>
<comment type="caution">
    <text evidence="8">The sequence shown here is derived from an EMBL/GenBank/DDBJ whole genome shotgun (WGS) entry which is preliminary data.</text>
</comment>
<reference evidence="8 9" key="1">
    <citation type="submission" date="2024-01" db="EMBL/GenBank/DDBJ databases">
        <title>The genome of the rayed Mediterranean limpet Patella caerulea (Linnaeus, 1758).</title>
        <authorList>
            <person name="Anh-Thu Weber A."/>
            <person name="Halstead-Nussloch G."/>
        </authorList>
    </citation>
    <scope>NUCLEOTIDE SEQUENCE [LARGE SCALE GENOMIC DNA]</scope>
    <source>
        <strain evidence="8">AATW-2023a</strain>
        <tissue evidence="8">Whole specimen</tissue>
    </source>
</reference>
<keyword evidence="2 5" id="KW-0812">Transmembrane</keyword>
<keyword evidence="5" id="KW-0675">Receptor</keyword>
<keyword evidence="3 6" id="KW-1133">Transmembrane helix</keyword>
<evidence type="ECO:0000256" key="1">
    <source>
        <dbReference type="ARBA" id="ARBA00004370"/>
    </source>
</evidence>
<dbReference type="InterPro" id="IPR017452">
    <property type="entry name" value="GPCR_Rhodpsn_7TM"/>
</dbReference>
<dbReference type="AlphaFoldDB" id="A0AAN8JQ84"/>
<evidence type="ECO:0000256" key="5">
    <source>
        <dbReference type="RuleBase" id="RU000688"/>
    </source>
</evidence>
<evidence type="ECO:0000256" key="3">
    <source>
        <dbReference type="ARBA" id="ARBA00022989"/>
    </source>
</evidence>
<keyword evidence="5" id="KW-0807">Transducer</keyword>
<dbReference type="SUPFAM" id="SSF81321">
    <property type="entry name" value="Family A G protein-coupled receptor-like"/>
    <property type="match status" value="1"/>
</dbReference>
<feature type="transmembrane region" description="Helical" evidence="6">
    <location>
        <begin position="244"/>
        <end position="269"/>
    </location>
</feature>
<feature type="transmembrane region" description="Helical" evidence="6">
    <location>
        <begin position="74"/>
        <end position="94"/>
    </location>
</feature>
<comment type="similarity">
    <text evidence="5">Belongs to the G-protein coupled receptor 1 family.</text>
</comment>
<dbReference type="PROSITE" id="PS50262">
    <property type="entry name" value="G_PROTEIN_RECEP_F1_2"/>
    <property type="match status" value="1"/>
</dbReference>
<feature type="transmembrane region" description="Helical" evidence="6">
    <location>
        <begin position="41"/>
        <end position="62"/>
    </location>
</feature>
<dbReference type="PANTHER" id="PTHR46641:SF25">
    <property type="entry name" value="CNMAMIDE RECEPTOR-RELATED"/>
    <property type="match status" value="1"/>
</dbReference>
<feature type="domain" description="G-protein coupled receptors family 1 profile" evidence="7">
    <location>
        <begin position="53"/>
        <end position="306"/>
    </location>
</feature>
<feature type="transmembrane region" description="Helical" evidence="6">
    <location>
        <begin position="120"/>
        <end position="140"/>
    </location>
</feature>
<keyword evidence="9" id="KW-1185">Reference proteome</keyword>
<keyword evidence="5" id="KW-0297">G-protein coupled receptor</keyword>
<name>A0AAN8JQ84_PATCE</name>
<keyword evidence="4 6" id="KW-0472">Membrane</keyword>
<evidence type="ECO:0000256" key="6">
    <source>
        <dbReference type="SAM" id="Phobius"/>
    </source>
</evidence>
<dbReference type="PANTHER" id="PTHR46641">
    <property type="entry name" value="FMRFAMIDE RECEPTOR-RELATED"/>
    <property type="match status" value="1"/>
</dbReference>
<sequence length="366" mass="42008">MASTEQTLIENMTSAWNISYDTSTSGYYKSLISSADVIEKYYIWVIFMIGFPGNIASLVTIIRMKPVTSLTCYVALLAVVDNLTLVVKLLHLVLQDYHITTITSSECKVLSFLGNVLVNYASWILVAMAIERFVAVWYPLKLGVKWTTKRSLVAMTTLFLVIVGIHLHLLWTMTSFEGKCEVAHAYYNFFMVEMWYWISATMYAFLPCTLLVLSNVLIILGIRKSADEHKSLAVLPLTSTHRDVTIMLIVVSLVFLILTTPICVFLLVGQTWLPRIYSDDFARKKLFQQIAYILCDSNHAVNFFLYFMSARRFRRQIFRCGSSSSDVALSKNRTYRYINRFDTTRTQVYYDIDSSTQIRLYTTSSN</sequence>
<feature type="transmembrane region" description="Helical" evidence="6">
    <location>
        <begin position="152"/>
        <end position="174"/>
    </location>
</feature>
<evidence type="ECO:0000313" key="9">
    <source>
        <dbReference type="Proteomes" id="UP001347796"/>
    </source>
</evidence>
<feature type="transmembrane region" description="Helical" evidence="6">
    <location>
        <begin position="289"/>
        <end position="309"/>
    </location>
</feature>
<dbReference type="PRINTS" id="PR00237">
    <property type="entry name" value="GPCRRHODOPSN"/>
</dbReference>
<proteinExistence type="inferred from homology"/>
<dbReference type="Proteomes" id="UP001347796">
    <property type="component" value="Unassembled WGS sequence"/>
</dbReference>
<organism evidence="8 9">
    <name type="scientific">Patella caerulea</name>
    <name type="common">Rayed Mediterranean limpet</name>
    <dbReference type="NCBI Taxonomy" id="87958"/>
    <lineage>
        <taxon>Eukaryota</taxon>
        <taxon>Metazoa</taxon>
        <taxon>Spiralia</taxon>
        <taxon>Lophotrochozoa</taxon>
        <taxon>Mollusca</taxon>
        <taxon>Gastropoda</taxon>
        <taxon>Patellogastropoda</taxon>
        <taxon>Patelloidea</taxon>
        <taxon>Patellidae</taxon>
        <taxon>Patella</taxon>
    </lineage>
</organism>
<evidence type="ECO:0000256" key="2">
    <source>
        <dbReference type="ARBA" id="ARBA00022692"/>
    </source>
</evidence>
<dbReference type="Gene3D" id="1.20.1070.10">
    <property type="entry name" value="Rhodopsin 7-helix transmembrane proteins"/>
    <property type="match status" value="1"/>
</dbReference>
<gene>
    <name evidence="8" type="ORF">SNE40_012607</name>
</gene>
<dbReference type="PROSITE" id="PS00237">
    <property type="entry name" value="G_PROTEIN_RECEP_F1_1"/>
    <property type="match status" value="1"/>
</dbReference>
<evidence type="ECO:0000259" key="7">
    <source>
        <dbReference type="PROSITE" id="PS50262"/>
    </source>
</evidence>
<accession>A0AAN8JQ84</accession>
<dbReference type="GO" id="GO:0016020">
    <property type="term" value="C:membrane"/>
    <property type="evidence" value="ECO:0007669"/>
    <property type="project" value="UniProtKB-SubCell"/>
</dbReference>
<evidence type="ECO:0000256" key="4">
    <source>
        <dbReference type="ARBA" id="ARBA00023136"/>
    </source>
</evidence>
<dbReference type="GO" id="GO:0004930">
    <property type="term" value="F:G protein-coupled receptor activity"/>
    <property type="evidence" value="ECO:0007669"/>
    <property type="project" value="UniProtKB-KW"/>
</dbReference>
<protein>
    <recommendedName>
        <fullName evidence="7">G-protein coupled receptors family 1 profile domain-containing protein</fullName>
    </recommendedName>
</protein>
<dbReference type="InterPro" id="IPR000276">
    <property type="entry name" value="GPCR_Rhodpsn"/>
</dbReference>
<comment type="subcellular location">
    <subcellularLocation>
        <location evidence="1">Membrane</location>
    </subcellularLocation>
</comment>
<dbReference type="InterPro" id="IPR052954">
    <property type="entry name" value="GPCR-Ligand_Int"/>
</dbReference>
<dbReference type="Pfam" id="PF00001">
    <property type="entry name" value="7tm_1"/>
    <property type="match status" value="1"/>
</dbReference>
<feature type="transmembrane region" description="Helical" evidence="6">
    <location>
        <begin position="194"/>
        <end position="223"/>
    </location>
</feature>